<dbReference type="Proteomes" id="UP000316079">
    <property type="component" value="Unassembled WGS sequence"/>
</dbReference>
<dbReference type="InterPro" id="IPR001436">
    <property type="entry name" value="Alpha-crystallin/sHSP_animal"/>
</dbReference>
<feature type="region of interest" description="Disordered" evidence="4">
    <location>
        <begin position="45"/>
        <end position="69"/>
    </location>
</feature>
<accession>A0A553NIZ1</accession>
<comment type="similarity">
    <text evidence="2 3">Belongs to the small heat shock protein (HSP20) family.</text>
</comment>
<dbReference type="Pfam" id="PF00011">
    <property type="entry name" value="HSP20"/>
    <property type="match status" value="1"/>
</dbReference>
<evidence type="ECO:0000256" key="4">
    <source>
        <dbReference type="SAM" id="MobiDB-lite"/>
    </source>
</evidence>
<dbReference type="SUPFAM" id="SSF49764">
    <property type="entry name" value="HSP20-like chaperones"/>
    <property type="match status" value="1"/>
</dbReference>
<evidence type="ECO:0000256" key="2">
    <source>
        <dbReference type="PROSITE-ProRule" id="PRU00285"/>
    </source>
</evidence>
<dbReference type="PANTHER" id="PTHR45640:SF2">
    <property type="entry name" value="HEAT SHOCK PROTEIN BETA-11-RELATED"/>
    <property type="match status" value="1"/>
</dbReference>
<evidence type="ECO:0000259" key="5">
    <source>
        <dbReference type="PROSITE" id="PS01031"/>
    </source>
</evidence>
<dbReference type="InterPro" id="IPR008978">
    <property type="entry name" value="HSP20-like_chaperone"/>
</dbReference>
<feature type="domain" description="SHSP" evidence="5">
    <location>
        <begin position="48"/>
        <end position="163"/>
    </location>
</feature>
<evidence type="ECO:0000256" key="1">
    <source>
        <dbReference type="ARBA" id="ARBA00023016"/>
    </source>
</evidence>
<name>A0A553NIZ1_9TELE</name>
<dbReference type="PROSITE" id="PS01031">
    <property type="entry name" value="SHSP"/>
    <property type="match status" value="1"/>
</dbReference>
<feature type="compositionally biased region" description="Basic residues" evidence="4">
    <location>
        <begin position="54"/>
        <end position="63"/>
    </location>
</feature>
<organism evidence="6 7">
    <name type="scientific">Danionella cerebrum</name>
    <dbReference type="NCBI Taxonomy" id="2873325"/>
    <lineage>
        <taxon>Eukaryota</taxon>
        <taxon>Metazoa</taxon>
        <taxon>Chordata</taxon>
        <taxon>Craniata</taxon>
        <taxon>Vertebrata</taxon>
        <taxon>Euteleostomi</taxon>
        <taxon>Actinopterygii</taxon>
        <taxon>Neopterygii</taxon>
        <taxon>Teleostei</taxon>
        <taxon>Ostariophysi</taxon>
        <taxon>Cypriniformes</taxon>
        <taxon>Danionidae</taxon>
        <taxon>Danioninae</taxon>
        <taxon>Danionella</taxon>
    </lineage>
</organism>
<evidence type="ECO:0000313" key="6">
    <source>
        <dbReference type="EMBL" id="TRY65378.1"/>
    </source>
</evidence>
<keyword evidence="1" id="KW-0346">Stress response</keyword>
<keyword evidence="7" id="KW-1185">Reference proteome</keyword>
<dbReference type="GO" id="GO:0005737">
    <property type="term" value="C:cytoplasm"/>
    <property type="evidence" value="ECO:0007669"/>
    <property type="project" value="TreeGrafter"/>
</dbReference>
<dbReference type="GO" id="GO:0042026">
    <property type="term" value="P:protein refolding"/>
    <property type="evidence" value="ECO:0007669"/>
    <property type="project" value="TreeGrafter"/>
</dbReference>
<feature type="region of interest" description="Disordered" evidence="4">
    <location>
        <begin position="93"/>
        <end position="114"/>
    </location>
</feature>
<dbReference type="InterPro" id="IPR002068">
    <property type="entry name" value="A-crystallin/Hsp20_dom"/>
</dbReference>
<dbReference type="STRING" id="623744.A0A553NIZ1"/>
<sequence>MAPSSHREDFLHRRAHIMQNLRSEIRDRMLTDLNELTEGLFAEHFQHQDSSSSSHRREKKKKHQDVSLTLDTQGFSPENVTVMVSGRRLEVMAGKRTEKEASNSSTDPKSHEPQGFVQTLELPEHLDPASLSCSLGEDGLLHIESPESKKESSEEHIVPIRFRTSLNFPITKNLKEEKTNE</sequence>
<dbReference type="EMBL" id="SRMA01026927">
    <property type="protein sequence ID" value="TRY65378.1"/>
    <property type="molecule type" value="Genomic_DNA"/>
</dbReference>
<dbReference type="AlphaFoldDB" id="A0A553NIZ1"/>
<proteinExistence type="inferred from homology"/>
<dbReference type="OrthoDB" id="8946669at2759"/>
<reference evidence="6 7" key="1">
    <citation type="journal article" date="2019" name="Sci. Data">
        <title>Hybrid genome assembly and annotation of Danionella translucida.</title>
        <authorList>
            <person name="Kadobianskyi M."/>
            <person name="Schulze L."/>
            <person name="Schuelke M."/>
            <person name="Judkewitz B."/>
        </authorList>
    </citation>
    <scope>NUCLEOTIDE SEQUENCE [LARGE SCALE GENOMIC DNA]</scope>
    <source>
        <strain evidence="6 7">Bolton</strain>
    </source>
</reference>
<dbReference type="PANTHER" id="PTHR45640">
    <property type="entry name" value="HEAT SHOCK PROTEIN HSP-12.2-RELATED"/>
    <property type="match status" value="1"/>
</dbReference>
<comment type="caution">
    <text evidence="6">The sequence shown here is derived from an EMBL/GenBank/DDBJ whole genome shotgun (WGS) entry which is preliminary data.</text>
</comment>
<evidence type="ECO:0000256" key="3">
    <source>
        <dbReference type="RuleBase" id="RU003616"/>
    </source>
</evidence>
<evidence type="ECO:0000313" key="7">
    <source>
        <dbReference type="Proteomes" id="UP000316079"/>
    </source>
</evidence>
<dbReference type="GO" id="GO:0051082">
    <property type="term" value="F:unfolded protein binding"/>
    <property type="evidence" value="ECO:0007669"/>
    <property type="project" value="TreeGrafter"/>
</dbReference>
<dbReference type="GO" id="GO:0005634">
    <property type="term" value="C:nucleus"/>
    <property type="evidence" value="ECO:0007669"/>
    <property type="project" value="TreeGrafter"/>
</dbReference>
<dbReference type="GO" id="GO:0009408">
    <property type="term" value="P:response to heat"/>
    <property type="evidence" value="ECO:0007669"/>
    <property type="project" value="TreeGrafter"/>
</dbReference>
<protein>
    <recommendedName>
        <fullName evidence="5">SHSP domain-containing protein</fullName>
    </recommendedName>
</protein>
<dbReference type="Gene3D" id="2.60.40.790">
    <property type="match status" value="1"/>
</dbReference>
<gene>
    <name evidence="6" type="ORF">DNTS_013780</name>
</gene>